<dbReference type="NCBIfam" id="TIGR03732">
    <property type="entry name" value="lanti_perm_MutE"/>
    <property type="match status" value="1"/>
</dbReference>
<organism evidence="2 3">
    <name type="scientific">Clostridium liquoris</name>
    <dbReference type="NCBI Taxonomy" id="1289519"/>
    <lineage>
        <taxon>Bacteria</taxon>
        <taxon>Bacillati</taxon>
        <taxon>Bacillota</taxon>
        <taxon>Clostridia</taxon>
        <taxon>Eubacteriales</taxon>
        <taxon>Clostridiaceae</taxon>
        <taxon>Clostridium</taxon>
    </lineage>
</organism>
<feature type="transmembrane region" description="Helical" evidence="1">
    <location>
        <begin position="20"/>
        <end position="40"/>
    </location>
</feature>
<feature type="transmembrane region" description="Helical" evidence="1">
    <location>
        <begin position="152"/>
        <end position="173"/>
    </location>
</feature>
<feature type="transmembrane region" description="Helical" evidence="1">
    <location>
        <begin position="87"/>
        <end position="107"/>
    </location>
</feature>
<name>A0A2T0B2C3_9CLOT</name>
<dbReference type="Pfam" id="PF12730">
    <property type="entry name" value="ABC2_membrane_4"/>
    <property type="match status" value="1"/>
</dbReference>
<dbReference type="CDD" id="cd21807">
    <property type="entry name" value="ABC-2_lan_permease_MutE_EpiE-like"/>
    <property type="match status" value="1"/>
</dbReference>
<proteinExistence type="predicted"/>
<dbReference type="Proteomes" id="UP000239706">
    <property type="component" value="Unassembled WGS sequence"/>
</dbReference>
<gene>
    <name evidence="2" type="ORF">CLLI_19590</name>
</gene>
<dbReference type="AlphaFoldDB" id="A0A2T0B2C3"/>
<dbReference type="RefSeq" id="WP_106064040.1">
    <property type="nucleotide sequence ID" value="NZ_PVXO01000052.1"/>
</dbReference>
<accession>A0A2T0B2C3</accession>
<dbReference type="OrthoDB" id="9776525at2"/>
<evidence type="ECO:0000313" key="3">
    <source>
        <dbReference type="Proteomes" id="UP000239706"/>
    </source>
</evidence>
<reference evidence="2 3" key="1">
    <citation type="submission" date="2018-03" db="EMBL/GenBank/DDBJ databases">
        <title>Genome sequence of Clostridium liquoris DSM 100320.</title>
        <authorList>
            <person name="Poehlein A."/>
            <person name="Daniel R."/>
        </authorList>
    </citation>
    <scope>NUCLEOTIDE SEQUENCE [LARGE SCALE GENOMIC DNA]</scope>
    <source>
        <strain evidence="2 3">DSM 100320</strain>
    </source>
</reference>
<comment type="caution">
    <text evidence="2">The sequence shown here is derived from an EMBL/GenBank/DDBJ whole genome shotgun (WGS) entry which is preliminary data.</text>
</comment>
<evidence type="ECO:0000313" key="2">
    <source>
        <dbReference type="EMBL" id="PRR78039.1"/>
    </source>
</evidence>
<feature type="transmembrane region" description="Helical" evidence="1">
    <location>
        <begin position="46"/>
        <end position="66"/>
    </location>
</feature>
<sequence>MMDYIKAENLKCRRTFAKKLVLIAPLLMVLLASISGMYLVQNGYNWWYAIILPGFITLATALVNQIEERKLHYRTVFALPVPLQKIWISKVFLLAVYVLVACMLHLVGMILGKFLINPAATISITQMAVATLILIVVSLWQIPFCLFLSKKFGLMAAVIINLGMGIVLGIFAATKDFWWACPYSWATRLMCPVLGILPNGTMASQWNALLNPSVLPVGIVLSITLFVLLLAVTANWFQRQEAK</sequence>
<keyword evidence="1" id="KW-0472">Membrane</keyword>
<keyword evidence="3" id="KW-1185">Reference proteome</keyword>
<evidence type="ECO:0000256" key="1">
    <source>
        <dbReference type="SAM" id="Phobius"/>
    </source>
</evidence>
<dbReference type="EMBL" id="PVXO01000052">
    <property type="protein sequence ID" value="PRR78039.1"/>
    <property type="molecule type" value="Genomic_DNA"/>
</dbReference>
<protein>
    <submittedName>
        <fullName evidence="2">ABC-2 family transporter protein</fullName>
    </submittedName>
</protein>
<keyword evidence="1" id="KW-0812">Transmembrane</keyword>
<feature type="transmembrane region" description="Helical" evidence="1">
    <location>
        <begin position="214"/>
        <end position="237"/>
    </location>
</feature>
<keyword evidence="1" id="KW-1133">Transmembrane helix</keyword>
<dbReference type="InterPro" id="IPR021205">
    <property type="entry name" value="Lanti_perm_SpaE/MutE/EpiE-like"/>
</dbReference>
<feature type="transmembrane region" description="Helical" evidence="1">
    <location>
        <begin position="119"/>
        <end position="140"/>
    </location>
</feature>